<sequence>MSSSMLVFVMTQAFCFSSALPHNIYVTSKMSFFRSPSDPYTLFILGIGISGCNHTILLASVFLTIDPDFGFDLGSCGVVSSHGCIVLPELPLQLDKVANCLTASCVMIKYRGIPQRFVRLGLLSLNMIFATYFLYKSRQSKFLLKDRVVKVTLLLEIAFISVPSIGSQLVTMMNIGMPSPLFT</sequence>
<accession>A0A915D4P6</accession>
<feature type="signal peptide" evidence="2">
    <location>
        <begin position="1"/>
        <end position="19"/>
    </location>
</feature>
<keyword evidence="1" id="KW-0812">Transmembrane</keyword>
<dbReference type="AlphaFoldDB" id="A0A915D4P6"/>
<keyword evidence="3" id="KW-1185">Reference proteome</keyword>
<evidence type="ECO:0000313" key="4">
    <source>
        <dbReference type="WBParaSite" id="jg15362"/>
    </source>
</evidence>
<dbReference type="WBParaSite" id="jg15362">
    <property type="protein sequence ID" value="jg15362"/>
    <property type="gene ID" value="jg15362"/>
</dbReference>
<feature type="transmembrane region" description="Helical" evidence="1">
    <location>
        <begin position="147"/>
        <end position="170"/>
    </location>
</feature>
<keyword evidence="1" id="KW-1133">Transmembrane helix</keyword>
<feature type="transmembrane region" description="Helical" evidence="1">
    <location>
        <begin position="117"/>
        <end position="135"/>
    </location>
</feature>
<reference evidence="4" key="1">
    <citation type="submission" date="2022-11" db="UniProtKB">
        <authorList>
            <consortium name="WormBaseParasite"/>
        </authorList>
    </citation>
    <scope>IDENTIFICATION</scope>
</reference>
<proteinExistence type="predicted"/>
<evidence type="ECO:0000256" key="1">
    <source>
        <dbReference type="SAM" id="Phobius"/>
    </source>
</evidence>
<organism evidence="3 4">
    <name type="scientific">Ditylenchus dipsaci</name>
    <dbReference type="NCBI Taxonomy" id="166011"/>
    <lineage>
        <taxon>Eukaryota</taxon>
        <taxon>Metazoa</taxon>
        <taxon>Ecdysozoa</taxon>
        <taxon>Nematoda</taxon>
        <taxon>Chromadorea</taxon>
        <taxon>Rhabditida</taxon>
        <taxon>Tylenchina</taxon>
        <taxon>Tylenchomorpha</taxon>
        <taxon>Sphaerularioidea</taxon>
        <taxon>Anguinidae</taxon>
        <taxon>Anguininae</taxon>
        <taxon>Ditylenchus</taxon>
    </lineage>
</organism>
<keyword evidence="2" id="KW-0732">Signal</keyword>
<evidence type="ECO:0000256" key="2">
    <source>
        <dbReference type="SAM" id="SignalP"/>
    </source>
</evidence>
<protein>
    <submittedName>
        <fullName evidence="4">Uncharacterized protein</fullName>
    </submittedName>
</protein>
<name>A0A915D4P6_9BILA</name>
<dbReference type="Proteomes" id="UP000887574">
    <property type="component" value="Unplaced"/>
</dbReference>
<feature type="transmembrane region" description="Helical" evidence="1">
    <location>
        <begin position="40"/>
        <end position="65"/>
    </location>
</feature>
<feature type="chain" id="PRO_5036811142" evidence="2">
    <location>
        <begin position="20"/>
        <end position="183"/>
    </location>
</feature>
<evidence type="ECO:0000313" key="3">
    <source>
        <dbReference type="Proteomes" id="UP000887574"/>
    </source>
</evidence>
<keyword evidence="1" id="KW-0472">Membrane</keyword>